<evidence type="ECO:0000256" key="7">
    <source>
        <dbReference type="ARBA" id="ARBA00022840"/>
    </source>
</evidence>
<dbReference type="InterPro" id="IPR003533">
    <property type="entry name" value="Doublecortin_dom"/>
</dbReference>
<keyword evidence="13" id="KW-1185">Reference proteome</keyword>
<feature type="region of interest" description="Disordered" evidence="11">
    <location>
        <begin position="338"/>
        <end position="553"/>
    </location>
</feature>
<dbReference type="PROSITE" id="PS00107">
    <property type="entry name" value="PROTEIN_KINASE_ATP"/>
    <property type="match status" value="1"/>
</dbReference>
<organism evidence="12 13">
    <name type="scientific">Owenia fusiformis</name>
    <name type="common">Polychaete worm</name>
    <dbReference type="NCBI Taxonomy" id="6347"/>
    <lineage>
        <taxon>Eukaryota</taxon>
        <taxon>Metazoa</taxon>
        <taxon>Spiralia</taxon>
        <taxon>Lophotrochozoa</taxon>
        <taxon>Annelida</taxon>
        <taxon>Polychaeta</taxon>
        <taxon>Sedentaria</taxon>
        <taxon>Canalipalpata</taxon>
        <taxon>Sabellida</taxon>
        <taxon>Oweniida</taxon>
        <taxon>Oweniidae</taxon>
        <taxon>Owenia</taxon>
    </lineage>
</organism>
<dbReference type="SUPFAM" id="SSF56112">
    <property type="entry name" value="Protein kinase-like (PK-like)"/>
    <property type="match status" value="1"/>
</dbReference>
<keyword evidence="7" id="KW-0067">ATP-binding</keyword>
<dbReference type="GO" id="GO:0035556">
    <property type="term" value="P:intracellular signal transduction"/>
    <property type="evidence" value="ECO:0007669"/>
    <property type="project" value="InterPro"/>
</dbReference>
<dbReference type="FunFam" id="1.10.510.10:FF:000066">
    <property type="entry name" value="Serine/threonine-protein kinase DCLK1 isoform 2"/>
    <property type="match status" value="1"/>
</dbReference>
<comment type="catalytic activity">
    <reaction evidence="8">
        <text>L-threonyl-[protein] + ATP = O-phospho-L-threonyl-[protein] + ADP + H(+)</text>
        <dbReference type="Rhea" id="RHEA:46608"/>
        <dbReference type="Rhea" id="RHEA-COMP:11060"/>
        <dbReference type="Rhea" id="RHEA-COMP:11605"/>
        <dbReference type="ChEBI" id="CHEBI:15378"/>
        <dbReference type="ChEBI" id="CHEBI:30013"/>
        <dbReference type="ChEBI" id="CHEBI:30616"/>
        <dbReference type="ChEBI" id="CHEBI:61977"/>
        <dbReference type="ChEBI" id="CHEBI:456216"/>
        <dbReference type="EC" id="2.7.11.1"/>
    </reaction>
</comment>
<keyword evidence="10" id="KW-0175">Coiled coil</keyword>
<name>A0A8J1XQW5_OWEFU</name>
<dbReference type="SMART" id="SM00220">
    <property type="entry name" value="S_TKc"/>
    <property type="match status" value="1"/>
</dbReference>
<feature type="compositionally biased region" description="Basic and acidic residues" evidence="11">
    <location>
        <begin position="338"/>
        <end position="351"/>
    </location>
</feature>
<keyword evidence="4" id="KW-0808">Transferase</keyword>
<dbReference type="OrthoDB" id="1738954at2759"/>
<evidence type="ECO:0000256" key="3">
    <source>
        <dbReference type="ARBA" id="ARBA00022527"/>
    </source>
</evidence>
<dbReference type="InterPro" id="IPR017441">
    <property type="entry name" value="Protein_kinase_ATP_BS"/>
</dbReference>
<comment type="catalytic activity">
    <reaction evidence="9">
        <text>L-seryl-[protein] + ATP = O-phospho-L-seryl-[protein] + ADP + H(+)</text>
        <dbReference type="Rhea" id="RHEA:17989"/>
        <dbReference type="Rhea" id="RHEA-COMP:9863"/>
        <dbReference type="Rhea" id="RHEA-COMP:11604"/>
        <dbReference type="ChEBI" id="CHEBI:15378"/>
        <dbReference type="ChEBI" id="CHEBI:29999"/>
        <dbReference type="ChEBI" id="CHEBI:30616"/>
        <dbReference type="ChEBI" id="CHEBI:83421"/>
        <dbReference type="ChEBI" id="CHEBI:456216"/>
        <dbReference type="EC" id="2.7.11.1"/>
    </reaction>
</comment>
<dbReference type="InterPro" id="IPR008271">
    <property type="entry name" value="Ser/Thr_kinase_AS"/>
</dbReference>
<dbReference type="Proteomes" id="UP000749559">
    <property type="component" value="Unassembled WGS sequence"/>
</dbReference>
<dbReference type="EMBL" id="CAIIXF020000001">
    <property type="protein sequence ID" value="CAH1775077.1"/>
    <property type="molecule type" value="Genomic_DNA"/>
</dbReference>
<evidence type="ECO:0000256" key="11">
    <source>
        <dbReference type="SAM" id="MobiDB-lite"/>
    </source>
</evidence>
<dbReference type="PROSITE" id="PS50309">
    <property type="entry name" value="DC"/>
    <property type="match status" value="2"/>
</dbReference>
<dbReference type="Gene3D" id="3.10.20.230">
    <property type="entry name" value="Doublecortin domain"/>
    <property type="match status" value="2"/>
</dbReference>
<feature type="compositionally biased region" description="Basic and acidic residues" evidence="11">
    <location>
        <begin position="534"/>
        <end position="549"/>
    </location>
</feature>
<evidence type="ECO:0000313" key="13">
    <source>
        <dbReference type="Proteomes" id="UP000749559"/>
    </source>
</evidence>
<keyword evidence="5" id="KW-0547">Nucleotide-binding</keyword>
<feature type="region of interest" description="Disordered" evidence="11">
    <location>
        <begin position="199"/>
        <end position="222"/>
    </location>
</feature>
<comment type="similarity">
    <text evidence="1">Belongs to the protein kinase superfamily. CAMK Ser/Thr protein kinase family. CaMK subfamily.</text>
</comment>
<feature type="compositionally biased region" description="Pro residues" evidence="11">
    <location>
        <begin position="502"/>
        <end position="532"/>
    </location>
</feature>
<comment type="caution">
    <text evidence="12">The sequence shown here is derived from an EMBL/GenBank/DDBJ whole genome shotgun (WGS) entry which is preliminary data.</text>
</comment>
<dbReference type="GO" id="GO:0005524">
    <property type="term" value="F:ATP binding"/>
    <property type="evidence" value="ECO:0007669"/>
    <property type="project" value="UniProtKB-UniRule"/>
</dbReference>
<dbReference type="SUPFAM" id="SSF89837">
    <property type="entry name" value="Doublecortin (DC)"/>
    <property type="match status" value="2"/>
</dbReference>
<evidence type="ECO:0000256" key="2">
    <source>
        <dbReference type="ARBA" id="ARBA00012513"/>
    </source>
</evidence>
<feature type="compositionally biased region" description="Basic and acidic residues" evidence="11">
    <location>
        <begin position="378"/>
        <end position="409"/>
    </location>
</feature>
<evidence type="ECO:0000256" key="5">
    <source>
        <dbReference type="ARBA" id="ARBA00022741"/>
    </source>
</evidence>
<evidence type="ECO:0000256" key="1">
    <source>
        <dbReference type="ARBA" id="ARBA00005354"/>
    </source>
</evidence>
<feature type="coiled-coil region" evidence="10">
    <location>
        <begin position="832"/>
        <end position="859"/>
    </location>
</feature>
<evidence type="ECO:0000256" key="6">
    <source>
        <dbReference type="ARBA" id="ARBA00022777"/>
    </source>
</evidence>
<dbReference type="EC" id="2.7.11.1" evidence="2"/>
<protein>
    <recommendedName>
        <fullName evidence="2">non-specific serine/threonine protein kinase</fullName>
        <ecNumber evidence="2">2.7.11.1</ecNumber>
    </recommendedName>
</protein>
<dbReference type="Gene3D" id="1.10.510.10">
    <property type="entry name" value="Transferase(Phosphotransferase) domain 1"/>
    <property type="match status" value="1"/>
</dbReference>
<dbReference type="InterPro" id="IPR036572">
    <property type="entry name" value="Doublecortin_dom_sf"/>
</dbReference>
<dbReference type="Pfam" id="PF00069">
    <property type="entry name" value="Pkinase"/>
    <property type="match status" value="1"/>
</dbReference>
<accession>A0A8J1XQW5</accession>
<evidence type="ECO:0000256" key="4">
    <source>
        <dbReference type="ARBA" id="ARBA00022679"/>
    </source>
</evidence>
<dbReference type="InterPro" id="IPR000719">
    <property type="entry name" value="Prot_kinase_dom"/>
</dbReference>
<reference evidence="12" key="1">
    <citation type="submission" date="2022-03" db="EMBL/GenBank/DDBJ databases">
        <authorList>
            <person name="Martin C."/>
        </authorList>
    </citation>
    <scope>NUCLEOTIDE SEQUENCE</scope>
</reference>
<dbReference type="PANTHER" id="PTHR24347">
    <property type="entry name" value="SERINE/THREONINE-PROTEIN KINASE"/>
    <property type="match status" value="1"/>
</dbReference>
<dbReference type="PROSITE" id="PS00108">
    <property type="entry name" value="PROTEIN_KINASE_ST"/>
    <property type="match status" value="1"/>
</dbReference>
<feature type="compositionally biased region" description="Basic and acidic residues" evidence="11">
    <location>
        <begin position="439"/>
        <end position="485"/>
    </location>
</feature>
<dbReference type="Gene3D" id="3.30.200.20">
    <property type="entry name" value="Phosphorylase Kinase, domain 1"/>
    <property type="match status" value="1"/>
</dbReference>
<dbReference type="FunFam" id="3.30.200.20:FF:000003">
    <property type="entry name" value="Non-specific serine/threonine protein kinase"/>
    <property type="match status" value="1"/>
</dbReference>
<evidence type="ECO:0000256" key="9">
    <source>
        <dbReference type="ARBA" id="ARBA00048679"/>
    </source>
</evidence>
<dbReference type="GO" id="GO:0004674">
    <property type="term" value="F:protein serine/threonine kinase activity"/>
    <property type="evidence" value="ECO:0007669"/>
    <property type="project" value="UniProtKB-KW"/>
</dbReference>
<gene>
    <name evidence="12" type="ORF">OFUS_LOCUS2430</name>
</gene>
<dbReference type="SMART" id="SM00537">
    <property type="entry name" value="DCX"/>
    <property type="match status" value="2"/>
</dbReference>
<dbReference type="Pfam" id="PF03607">
    <property type="entry name" value="DCX"/>
    <property type="match status" value="2"/>
</dbReference>
<sequence>MVSMPMPRQQLSMTDTIASHRLRNFQGLPSTHHKDVTRDKYKDLRRPRRVRFFCNGNRYFKGKKLYITPHRYLTFNDLLNDLTGKLPTQSTLPYGVRSIYTPVGGHRVTDIEQLQDGESYVCCGFEKFQPVKYGTNALEPWNSGKQQSQSIEYPGYWNSIGNAPGGVKYGPSGYSNRYGPGGFAPSKLRQTYPQRKYYPGGFGAGSRLDNSQPQPRGGRSKPKVITVVKNGSKRPRQMIKVLLNRDSIQGYDELMGDITGSFPKDKGKIRKLFTIKGREVQSVSDFFRDDDVFIAIGQEKLTVGDVNDIIEELYPDNPYAKSLVKEWEKNRKKPKPVIKEYYPENDKRDSGFEDSGSSNNQKDEPEEIIIYKSGSPAKDNRSPEELAQREKAARMDGARKRAAEDEREKARKRYQKQLDAERRALDDERRRRGLVPLKGSKDPFKKLEDEKRRELAKREAERQKMRDQEEDERRRRPRAYPREDSYESDTDENANRRRKPRSPSPQTPPPKSPSPPPKEPTPPPKEPTPPPPKPKKEPKGHINKTKFERQVTSMDRVQDKYIIGKTLGDGNFAVVKQAELKSTGVNYAMKIIDKAKLKGKEHMIENEIALMRECNHPNIVKLKEEFETGKNIFLVMELVKGGDLFDAITQSVKFNEADSASMVKDLANALFYLHARNVVHRDMKPENLMVCRNKDGSITLKLGDFGLAMEVKEPIYTVCGTPTYVAPEILTESGYGLEVDMWALGVICYILLCGFPPFRSPDRNQTELFEYIKAGEFEFLRPYWDKISESARDFIDHLIVVDKKKRFSAIDVLCHPWILSRGGADPLPDNLANFRENRREELKSEADRVKNDFKNIKYDT</sequence>
<keyword evidence="3" id="KW-0723">Serine/threonine-protein kinase</keyword>
<evidence type="ECO:0000256" key="10">
    <source>
        <dbReference type="SAM" id="Coils"/>
    </source>
</evidence>
<proteinExistence type="inferred from homology"/>
<dbReference type="InterPro" id="IPR011009">
    <property type="entry name" value="Kinase-like_dom_sf"/>
</dbReference>
<feature type="compositionally biased region" description="Basic and acidic residues" evidence="11">
    <location>
        <begin position="416"/>
        <end position="430"/>
    </location>
</feature>
<dbReference type="AlphaFoldDB" id="A0A8J1XQW5"/>
<keyword evidence="6" id="KW-0418">Kinase</keyword>
<dbReference type="CDD" id="cd14095">
    <property type="entry name" value="STKc_DCKL"/>
    <property type="match status" value="1"/>
</dbReference>
<dbReference type="PROSITE" id="PS50011">
    <property type="entry name" value="PROTEIN_KINASE_DOM"/>
    <property type="match status" value="1"/>
</dbReference>
<evidence type="ECO:0000256" key="8">
    <source>
        <dbReference type="ARBA" id="ARBA00047899"/>
    </source>
</evidence>
<evidence type="ECO:0000313" key="12">
    <source>
        <dbReference type="EMBL" id="CAH1775077.1"/>
    </source>
</evidence>